<gene>
    <name evidence="1" type="ORF">SAMN04488137_4308</name>
</gene>
<dbReference type="InterPro" id="IPR050275">
    <property type="entry name" value="PGM_Phosphatase"/>
</dbReference>
<sequence length="180" mass="20733">MKRVIAVRHCKASGQERNAVLTKEGISQSQKLKTFLMMKPIERIISSPFVRAVDTIEPLAHFKNLPIETDERLGERILSSKDLPDWLDHLEYSFTNFEAVLEGGESSQRATDRVSELIQDIQTSPHQCTVVVTHGNLLALLLRTFDERIGFSEWKQLSNPDVYEIFLDEGRIQKIWPLNW</sequence>
<name>A0A1H0AYX6_9BACL</name>
<organism evidence="1 2">
    <name type="scientific">Fictibacillus solisalsi</name>
    <dbReference type="NCBI Taxonomy" id="459525"/>
    <lineage>
        <taxon>Bacteria</taxon>
        <taxon>Bacillati</taxon>
        <taxon>Bacillota</taxon>
        <taxon>Bacilli</taxon>
        <taxon>Bacillales</taxon>
        <taxon>Fictibacillaceae</taxon>
        <taxon>Fictibacillus</taxon>
    </lineage>
</organism>
<reference evidence="2" key="1">
    <citation type="submission" date="2016-10" db="EMBL/GenBank/DDBJ databases">
        <authorList>
            <person name="Varghese N."/>
            <person name="Submissions S."/>
        </authorList>
    </citation>
    <scope>NUCLEOTIDE SEQUENCE [LARGE SCALE GENOMIC DNA]</scope>
    <source>
        <strain evidence="2">CGMCC 1.6854</strain>
    </source>
</reference>
<dbReference type="PANTHER" id="PTHR48100">
    <property type="entry name" value="BROAD-SPECIFICITY PHOSPHATASE YOR283W-RELATED"/>
    <property type="match status" value="1"/>
</dbReference>
<dbReference type="GO" id="GO:0016791">
    <property type="term" value="F:phosphatase activity"/>
    <property type="evidence" value="ECO:0007669"/>
    <property type="project" value="TreeGrafter"/>
</dbReference>
<evidence type="ECO:0000313" key="1">
    <source>
        <dbReference type="EMBL" id="SDN38624.1"/>
    </source>
</evidence>
<dbReference type="SUPFAM" id="SSF53254">
    <property type="entry name" value="Phosphoglycerate mutase-like"/>
    <property type="match status" value="1"/>
</dbReference>
<dbReference type="PANTHER" id="PTHR48100:SF1">
    <property type="entry name" value="HISTIDINE PHOSPHATASE FAMILY PROTEIN-RELATED"/>
    <property type="match status" value="1"/>
</dbReference>
<proteinExistence type="predicted"/>
<dbReference type="Proteomes" id="UP000199544">
    <property type="component" value="Unassembled WGS sequence"/>
</dbReference>
<protein>
    <submittedName>
        <fullName evidence="1">2,3-bisphosphoglycerate-dependent phosphoglycerate mutase</fullName>
    </submittedName>
</protein>
<dbReference type="OrthoDB" id="512570at2"/>
<keyword evidence="2" id="KW-1185">Reference proteome</keyword>
<dbReference type="RefSeq" id="WP_090237896.1">
    <property type="nucleotide sequence ID" value="NZ_FNHW01000003.1"/>
</dbReference>
<dbReference type="Gene3D" id="3.40.50.1240">
    <property type="entry name" value="Phosphoglycerate mutase-like"/>
    <property type="match status" value="1"/>
</dbReference>
<dbReference type="Pfam" id="PF00300">
    <property type="entry name" value="His_Phos_1"/>
    <property type="match status" value="1"/>
</dbReference>
<accession>A0A1H0AYX6</accession>
<dbReference type="GO" id="GO:0005737">
    <property type="term" value="C:cytoplasm"/>
    <property type="evidence" value="ECO:0007669"/>
    <property type="project" value="TreeGrafter"/>
</dbReference>
<dbReference type="STRING" id="459525.SAMN04488137_4308"/>
<dbReference type="InterPro" id="IPR029033">
    <property type="entry name" value="His_PPase_superfam"/>
</dbReference>
<evidence type="ECO:0000313" key="2">
    <source>
        <dbReference type="Proteomes" id="UP000199544"/>
    </source>
</evidence>
<dbReference type="EMBL" id="FNHW01000003">
    <property type="protein sequence ID" value="SDN38624.1"/>
    <property type="molecule type" value="Genomic_DNA"/>
</dbReference>
<dbReference type="CDD" id="cd07067">
    <property type="entry name" value="HP_PGM_like"/>
    <property type="match status" value="1"/>
</dbReference>
<dbReference type="InterPro" id="IPR013078">
    <property type="entry name" value="His_Pase_superF_clade-1"/>
</dbReference>
<dbReference type="AlphaFoldDB" id="A0A1H0AYX6"/>